<gene>
    <name evidence="1" type="ORF">A4V02_05485</name>
</gene>
<evidence type="ECO:0000313" key="1">
    <source>
        <dbReference type="EMBL" id="ANU63228.1"/>
    </source>
</evidence>
<dbReference type="InterPro" id="IPR029035">
    <property type="entry name" value="DHS-like_NAD/FAD-binding_dom"/>
</dbReference>
<dbReference type="RefSeq" id="WP_084273997.1">
    <property type="nucleotide sequence ID" value="NZ_CP015402.2"/>
</dbReference>
<reference evidence="2" key="1">
    <citation type="submission" date="2016-04" db="EMBL/GenBank/DDBJ databases">
        <title>Complete Genome Sequences of Twelve Strains of a Stable Defined Moderately Diverse Mouse Microbiota 2 (sDMDMm2).</title>
        <authorList>
            <person name="Uchimura Y."/>
            <person name="Wyss M."/>
            <person name="Brugiroux S."/>
            <person name="Limenitakis J.P."/>
            <person name="Stecher B."/>
            <person name="McCoy K.D."/>
            <person name="Macpherson A.J."/>
        </authorList>
    </citation>
    <scope>NUCLEOTIDE SEQUENCE [LARGE SCALE GENOMIC DNA]</scope>
    <source>
        <strain evidence="2">YL27</strain>
    </source>
</reference>
<keyword evidence="2" id="KW-1185">Reference proteome</keyword>
<proteinExistence type="predicted"/>
<sequence length="714" mass="81229">MENDNELYLPFDAFLRSFKLTLSGKHAFLLGAGCSISSGLPSAQQCIWDWKKAIYSSRNKVIAPIFDVRQESVQNTIQRWLDSTGEFPPLGDSSEYERYVEIAYPLESDRREYFAQLSRNAKPAIGYKLLIELFRFGRVSSIWSTNFDGLVERAAHKVDVSCVNINIDTADLIYSRPTSADLLYVALHGDYKFSSLKNSSRELDNQVESFQKCLQSHLSTNTLVVLGYSGRDKSLMSALKNAFSQPGSGKLFWIGYGNYIPESVRDLIIEARNNKRDAFFVPSAGFDEVMLSIMENCFYDDLDKRTIIENIKNQTISLGTTVSPVLLNTGTLFNSKLKFNLYPLQIPKFYYQIDTTRLDAEVLNNLKEILQNYHIVCTPSGNQLYALGTLSQLTDSFKISSPDTIEQVQMPAFPLSNSILKNLLTKAVIFGITSLKPNLQPSYSKRIIWDSKRRFAGKGFEGVRVNLFHKEGDVFLLTSFSPTIYFIREDNYDKVQKQNIVRKYIDGLRNKEFDSKISNWENMIFGGNRLSWNIPIGISNISNECNFTLGNNSAFGGIYDPESVEPKFTLTKREIWSGKRLSEPKLLFVDKMGESLLEDSNPMRGLSLGQPLERILGEGHNYPIYLGVICPISYSERLHRFLLKLNQSCNPRYNDYIQPYPGFENAYSTPLDIPSPNDKNRWIKCNDAQQDARVLASKVCEFSKKLVRTILISP</sequence>
<name>A0A1B1S8W3_9BACT</name>
<dbReference type="SUPFAM" id="SSF52467">
    <property type="entry name" value="DHS-like NAD/FAD-binding domain"/>
    <property type="match status" value="1"/>
</dbReference>
<dbReference type="Proteomes" id="UP000186351">
    <property type="component" value="Chromosome"/>
</dbReference>
<protein>
    <submittedName>
        <fullName evidence="1">Uncharacterized protein</fullName>
    </submittedName>
</protein>
<organism evidence="1 2">
    <name type="scientific">Muribaculum intestinale</name>
    <dbReference type="NCBI Taxonomy" id="1796646"/>
    <lineage>
        <taxon>Bacteria</taxon>
        <taxon>Pseudomonadati</taxon>
        <taxon>Bacteroidota</taxon>
        <taxon>Bacteroidia</taxon>
        <taxon>Bacteroidales</taxon>
        <taxon>Muribaculaceae</taxon>
        <taxon>Muribaculum</taxon>
    </lineage>
</organism>
<dbReference type="Gene3D" id="3.40.50.1220">
    <property type="entry name" value="TPP-binding domain"/>
    <property type="match status" value="1"/>
</dbReference>
<accession>A0A1Z2XJS3</accession>
<accession>A0A1B1S8W3</accession>
<dbReference type="AlphaFoldDB" id="A0A1B1S8W3"/>
<dbReference type="OrthoDB" id="530017at2"/>
<dbReference type="STRING" id="1796646.A4V02_05485"/>
<dbReference type="EMBL" id="CP015402">
    <property type="protein sequence ID" value="ANU63228.1"/>
    <property type="molecule type" value="Genomic_DNA"/>
</dbReference>
<dbReference type="Pfam" id="PF13289">
    <property type="entry name" value="SIR2_2"/>
    <property type="match status" value="1"/>
</dbReference>
<dbReference type="GeneID" id="65536301"/>
<dbReference type="CDD" id="cd00296">
    <property type="entry name" value="SIR2"/>
    <property type="match status" value="1"/>
</dbReference>
<evidence type="ECO:0000313" key="2">
    <source>
        <dbReference type="Proteomes" id="UP000186351"/>
    </source>
</evidence>
<dbReference type="KEGG" id="pary:A4V02_05485"/>